<dbReference type="InterPro" id="IPR004501">
    <property type="entry name" value="PTS_EIIC_3"/>
</dbReference>
<gene>
    <name evidence="11" type="ORF">ACFP3T_07710</name>
</gene>
<dbReference type="RefSeq" id="WP_137639407.1">
    <property type="nucleotide sequence ID" value="NZ_BJDK01000005.1"/>
</dbReference>
<evidence type="ECO:0000256" key="7">
    <source>
        <dbReference type="ARBA" id="ARBA00023136"/>
    </source>
</evidence>
<feature type="domain" description="PTS EIIC type-3" evidence="10">
    <location>
        <begin position="7"/>
        <end position="422"/>
    </location>
</feature>
<name>A0ABW1R713_9LACO</name>
<feature type="transmembrane region" description="Helical" evidence="9">
    <location>
        <begin position="296"/>
        <end position="317"/>
    </location>
</feature>
<keyword evidence="4 8" id="KW-0762">Sugar transport</keyword>
<feature type="transmembrane region" description="Helical" evidence="9">
    <location>
        <begin position="405"/>
        <end position="425"/>
    </location>
</feature>
<keyword evidence="2 8" id="KW-0813">Transport</keyword>
<comment type="caution">
    <text evidence="11">The sequence shown here is derived from an EMBL/GenBank/DDBJ whole genome shotgun (WGS) entry which is preliminary data.</text>
</comment>
<evidence type="ECO:0000256" key="9">
    <source>
        <dbReference type="SAM" id="Phobius"/>
    </source>
</evidence>
<dbReference type="PROSITE" id="PS51105">
    <property type="entry name" value="PTS_EIIC_TYPE_3"/>
    <property type="match status" value="1"/>
</dbReference>
<dbReference type="InterPro" id="IPR004796">
    <property type="entry name" value="PTS_IIC_cello"/>
</dbReference>
<feature type="transmembrane region" description="Helical" evidence="9">
    <location>
        <begin position="110"/>
        <end position="130"/>
    </location>
</feature>
<evidence type="ECO:0000256" key="1">
    <source>
        <dbReference type="ARBA" id="ARBA00004651"/>
    </source>
</evidence>
<dbReference type="PANTHER" id="PTHR33989">
    <property type="match status" value="1"/>
</dbReference>
<evidence type="ECO:0000259" key="10">
    <source>
        <dbReference type="PROSITE" id="PS51105"/>
    </source>
</evidence>
<sequence>MRTIKSLLLGLQRFDQTMARQRYFRAIRDTLTLLFPFVLIGAYINVLNQAIFQKNGFFNHIYYLSHWVPGFEDLASYTGMLSVSVNGVLAVIAAFAVANLVVRPTNHDDLMAGLTASLSFVMLNFNFALFSKDGRTATSQFLEGNLGTQGIFLALLVGLLTGWLFSKLARRPHVHQLIETRTHLLARAQANLLPISVTLVIFGVLGYGVSYLSNGGLNGLFYQLFRYPFGHVGQVMLLIFSATLLSNFFWLIGIIGPISFSGNNSVRTVQNLEYALQHGSAWGAPNPITMHTIFDAFANVGGPGMTLALIIAILWRSRNHDFRLVAKTSLLPSLFNFNQPLLVGLPIMYSPILAVPFLLAPMASMGITWIALKLQFMPPVAYPIYRTMPGFLMGWLGTGGDWHALLVSVINLTVATAIYLPFILINNQVELGGDHDAEA</sequence>
<feature type="transmembrane region" description="Helical" evidence="9">
    <location>
        <begin position="190"/>
        <end position="212"/>
    </location>
</feature>
<dbReference type="InterPro" id="IPR051088">
    <property type="entry name" value="PTS_Sugar-EIIC/EIIB"/>
</dbReference>
<feature type="transmembrane region" description="Helical" evidence="9">
    <location>
        <begin position="74"/>
        <end position="98"/>
    </location>
</feature>
<dbReference type="PIRSF" id="PIRSF006351">
    <property type="entry name" value="PTS_EIIC-Cellobiose"/>
    <property type="match status" value="1"/>
</dbReference>
<proteinExistence type="predicted"/>
<dbReference type="Proteomes" id="UP001596253">
    <property type="component" value="Unassembled WGS sequence"/>
</dbReference>
<feature type="transmembrane region" description="Helical" evidence="9">
    <location>
        <begin position="232"/>
        <end position="255"/>
    </location>
</feature>
<keyword evidence="3 8" id="KW-1003">Cell membrane</keyword>
<accession>A0ABW1R713</accession>
<keyword evidence="6 9" id="KW-1133">Transmembrane helix</keyword>
<feature type="transmembrane region" description="Helical" evidence="9">
    <location>
        <begin position="30"/>
        <end position="52"/>
    </location>
</feature>
<evidence type="ECO:0000313" key="11">
    <source>
        <dbReference type="EMBL" id="MFC6164551.1"/>
    </source>
</evidence>
<dbReference type="InterPro" id="IPR003352">
    <property type="entry name" value="PTS_EIIC"/>
</dbReference>
<organism evidence="11 12">
    <name type="scientific">Lactiplantibacillus dongliensis</name>
    <dbReference type="NCBI Taxonomy" id="2559919"/>
    <lineage>
        <taxon>Bacteria</taxon>
        <taxon>Bacillati</taxon>
        <taxon>Bacillota</taxon>
        <taxon>Bacilli</taxon>
        <taxon>Lactobacillales</taxon>
        <taxon>Lactobacillaceae</taxon>
        <taxon>Lactiplantibacillus</taxon>
    </lineage>
</organism>
<keyword evidence="5 9" id="KW-0812">Transmembrane</keyword>
<dbReference type="Pfam" id="PF02378">
    <property type="entry name" value="PTS_EIIC"/>
    <property type="match status" value="1"/>
</dbReference>
<evidence type="ECO:0000256" key="3">
    <source>
        <dbReference type="ARBA" id="ARBA00022475"/>
    </source>
</evidence>
<evidence type="ECO:0000256" key="2">
    <source>
        <dbReference type="ARBA" id="ARBA00022448"/>
    </source>
</evidence>
<keyword evidence="12" id="KW-1185">Reference proteome</keyword>
<feature type="transmembrane region" description="Helical" evidence="9">
    <location>
        <begin position="150"/>
        <end position="169"/>
    </location>
</feature>
<comment type="subcellular location">
    <subcellularLocation>
        <location evidence="1">Cell membrane</location>
        <topology evidence="1">Multi-pass membrane protein</topology>
    </subcellularLocation>
</comment>
<comment type="function">
    <text evidence="8">The phosphoenolpyruvate-dependent sugar phosphotransferase system (PTS), a major carbohydrate active -transport system, catalyzes the phosphorylation of incoming sugar substrates concomitant with their translocation across the cell membrane.</text>
</comment>
<evidence type="ECO:0000256" key="8">
    <source>
        <dbReference type="PIRNR" id="PIRNR006351"/>
    </source>
</evidence>
<evidence type="ECO:0000256" key="5">
    <source>
        <dbReference type="ARBA" id="ARBA00022692"/>
    </source>
</evidence>
<evidence type="ECO:0000256" key="6">
    <source>
        <dbReference type="ARBA" id="ARBA00022989"/>
    </source>
</evidence>
<dbReference type="PANTHER" id="PTHR33989:SF4">
    <property type="entry name" value="PTS SYSTEM N,N'-DIACETYLCHITOBIOSE-SPECIFIC EIIC COMPONENT"/>
    <property type="match status" value="1"/>
</dbReference>
<feature type="transmembrane region" description="Helical" evidence="9">
    <location>
        <begin position="337"/>
        <end position="359"/>
    </location>
</feature>
<reference evidence="12" key="1">
    <citation type="journal article" date="2019" name="Int. J. Syst. Evol. Microbiol.">
        <title>The Global Catalogue of Microorganisms (GCM) 10K type strain sequencing project: providing services to taxonomists for standard genome sequencing and annotation.</title>
        <authorList>
            <consortium name="The Broad Institute Genomics Platform"/>
            <consortium name="The Broad Institute Genome Sequencing Center for Infectious Disease"/>
            <person name="Wu L."/>
            <person name="Ma J."/>
        </authorList>
    </citation>
    <scope>NUCLEOTIDE SEQUENCE [LARGE SCALE GENOMIC DNA]</scope>
    <source>
        <strain evidence="12">CCM 8932</strain>
    </source>
</reference>
<dbReference type="EMBL" id="JBHSSD010000035">
    <property type="protein sequence ID" value="MFC6164551.1"/>
    <property type="molecule type" value="Genomic_DNA"/>
</dbReference>
<feature type="transmembrane region" description="Helical" evidence="9">
    <location>
        <begin position="366"/>
        <end position="385"/>
    </location>
</feature>
<protein>
    <recommendedName>
        <fullName evidence="8">Permease IIC component</fullName>
    </recommendedName>
</protein>
<evidence type="ECO:0000256" key="4">
    <source>
        <dbReference type="ARBA" id="ARBA00022597"/>
    </source>
</evidence>
<keyword evidence="7 8" id="KW-0472">Membrane</keyword>
<evidence type="ECO:0000313" key="12">
    <source>
        <dbReference type="Proteomes" id="UP001596253"/>
    </source>
</evidence>